<dbReference type="InterPro" id="IPR023393">
    <property type="entry name" value="START-like_dom_sf"/>
</dbReference>
<dbReference type="RefSeq" id="WP_044830416.1">
    <property type="nucleotide sequence ID" value="NZ_CP059735.1"/>
</dbReference>
<dbReference type="CDD" id="cd07821">
    <property type="entry name" value="PYR_PYL_RCAR_like"/>
    <property type="match status" value="1"/>
</dbReference>
<dbReference type="Gene3D" id="3.30.530.20">
    <property type="match status" value="1"/>
</dbReference>
<accession>A0AAE9YR74</accession>
<keyword evidence="2" id="KW-1185">Reference proteome</keyword>
<dbReference type="EMBL" id="CP059735">
    <property type="protein sequence ID" value="WDD98057.1"/>
    <property type="molecule type" value="Genomic_DNA"/>
</dbReference>
<dbReference type="KEGG" id="tact:SG35_022660"/>
<reference evidence="1 2" key="1">
    <citation type="journal article" date="2015" name="Genome Announc.">
        <title>Draft Genome Sequences of Marine Isolates of Thalassomonas viridans and Thalassomonas actiniarum.</title>
        <authorList>
            <person name="Olonade I."/>
            <person name="van Zyl L.J."/>
            <person name="Trindade M."/>
        </authorList>
    </citation>
    <scope>NUCLEOTIDE SEQUENCE [LARGE SCALE GENOMIC DNA]</scope>
    <source>
        <strain evidence="1 2">A5K-106</strain>
    </source>
</reference>
<dbReference type="AlphaFoldDB" id="A0AAE9YR74"/>
<dbReference type="InterPro" id="IPR019587">
    <property type="entry name" value="Polyketide_cyclase/dehydratase"/>
</dbReference>
<gene>
    <name evidence="1" type="ORF">SG35_022660</name>
</gene>
<evidence type="ECO:0000313" key="1">
    <source>
        <dbReference type="EMBL" id="WDD98057.1"/>
    </source>
</evidence>
<dbReference type="Proteomes" id="UP000032568">
    <property type="component" value="Chromosome"/>
</dbReference>
<protein>
    <submittedName>
        <fullName evidence="1">SRPBCC family protein</fullName>
    </submittedName>
</protein>
<proteinExistence type="predicted"/>
<dbReference type="Pfam" id="PF10604">
    <property type="entry name" value="Polyketide_cyc2"/>
    <property type="match status" value="1"/>
</dbReference>
<reference evidence="1 2" key="2">
    <citation type="journal article" date="2022" name="Mar. Drugs">
        <title>Bioassay-Guided Fractionation Leads to the Detection of Cholic Acid Generated by the Rare Thalassomonas sp.</title>
        <authorList>
            <person name="Pheiffer F."/>
            <person name="Schneider Y.K."/>
            <person name="Hansen E.H."/>
            <person name="Andersen J.H."/>
            <person name="Isaksson J."/>
            <person name="Busche T."/>
            <person name="R C."/>
            <person name="Kalinowski J."/>
            <person name="Zyl L.V."/>
            <person name="Trindade M."/>
        </authorList>
    </citation>
    <scope>NUCLEOTIDE SEQUENCE [LARGE SCALE GENOMIC DNA]</scope>
    <source>
        <strain evidence="1 2">A5K-106</strain>
    </source>
</reference>
<name>A0AAE9YR74_9GAMM</name>
<dbReference type="SUPFAM" id="SSF55961">
    <property type="entry name" value="Bet v1-like"/>
    <property type="match status" value="1"/>
</dbReference>
<evidence type="ECO:0000313" key="2">
    <source>
        <dbReference type="Proteomes" id="UP000032568"/>
    </source>
</evidence>
<organism evidence="1 2">
    <name type="scientific">Thalassomonas actiniarum</name>
    <dbReference type="NCBI Taxonomy" id="485447"/>
    <lineage>
        <taxon>Bacteria</taxon>
        <taxon>Pseudomonadati</taxon>
        <taxon>Pseudomonadota</taxon>
        <taxon>Gammaproteobacteria</taxon>
        <taxon>Alteromonadales</taxon>
        <taxon>Colwelliaceae</taxon>
        <taxon>Thalassomonas</taxon>
    </lineage>
</organism>
<sequence>MEHRVESAVKINATAEKVWEILDDFGAVEKFSFGLQKSPIIGDKHSGLGAKRHCVFHDNSSVNEEIVEYQENKSFKVVLSEFSMPMESMYAGFKVEKISDTSCEVSMHMDFVVKFGPLGALMGMAMMRPMMKGVQKKMLSGLAYHAFTGKTIGSKLPPSAELAPALA</sequence>